<dbReference type="PANTHER" id="PTHR47966">
    <property type="entry name" value="BETA-SITE APP-CLEAVING ENZYME, ISOFORM A-RELATED"/>
    <property type="match status" value="1"/>
</dbReference>
<feature type="region of interest" description="Disordered" evidence="13">
    <location>
        <begin position="256"/>
        <end position="307"/>
    </location>
</feature>
<feature type="compositionally biased region" description="Low complexity" evidence="13">
    <location>
        <begin position="286"/>
        <end position="300"/>
    </location>
</feature>
<evidence type="ECO:0000313" key="18">
    <source>
        <dbReference type="Proteomes" id="UP000077671"/>
    </source>
</evidence>
<dbReference type="PROSITE" id="PS51767">
    <property type="entry name" value="PEPTIDASE_A1"/>
    <property type="match status" value="1"/>
</dbReference>
<dbReference type="Pfam" id="PF00026">
    <property type="entry name" value="Asp"/>
    <property type="match status" value="1"/>
</dbReference>
<dbReference type="InterPro" id="IPR001969">
    <property type="entry name" value="Aspartic_peptidase_AS"/>
</dbReference>
<evidence type="ECO:0000313" key="16">
    <source>
        <dbReference type="EMBL" id="CAD6935652.1"/>
    </source>
</evidence>
<dbReference type="GO" id="GO:0006508">
    <property type="term" value="P:proteolysis"/>
    <property type="evidence" value="ECO:0007669"/>
    <property type="project" value="UniProtKB-KW"/>
</dbReference>
<evidence type="ECO:0000256" key="4">
    <source>
        <dbReference type="ARBA" id="ARBA00022670"/>
    </source>
</evidence>
<keyword evidence="4 12" id="KW-0645">Protease</keyword>
<name>A0A177VAE1_9BASI</name>
<comment type="caution">
    <text evidence="17">The sequence shown here is derived from an EMBL/GenBank/DDBJ whole genome shotgun (WGS) entry which is preliminary data.</text>
</comment>
<dbReference type="InterPro" id="IPR033121">
    <property type="entry name" value="PEPTIDASE_A1"/>
</dbReference>
<keyword evidence="10" id="KW-0449">Lipoprotein</keyword>
<dbReference type="PRINTS" id="PR00792">
    <property type="entry name" value="PEPSIN"/>
</dbReference>
<comment type="similarity">
    <text evidence="2 12">Belongs to the peptidase A1 family.</text>
</comment>
<keyword evidence="19" id="KW-1185">Reference proteome</keyword>
<comment type="subcellular location">
    <subcellularLocation>
        <location evidence="1">Cell membrane</location>
    </subcellularLocation>
</comment>
<evidence type="ECO:0000256" key="10">
    <source>
        <dbReference type="ARBA" id="ARBA00023288"/>
    </source>
</evidence>
<keyword evidence="7 12" id="KW-0378">Hydrolase</keyword>
<reference evidence="16" key="3">
    <citation type="submission" date="2020-10" db="EMBL/GenBank/DDBJ databases">
        <authorList>
            <person name="Sedaghatjoo S."/>
        </authorList>
    </citation>
    <scope>NUCLEOTIDE SEQUENCE</scope>
    <source>
        <strain evidence="16">AZH3</strain>
    </source>
</reference>
<dbReference type="AlphaFoldDB" id="A0A177VAE1"/>
<dbReference type="Proteomes" id="UP000077671">
    <property type="component" value="Unassembled WGS sequence"/>
</dbReference>
<dbReference type="EMBL" id="CAJHJG010003793">
    <property type="protein sequence ID" value="CAD6935652.1"/>
    <property type="molecule type" value="Genomic_DNA"/>
</dbReference>
<dbReference type="SUPFAM" id="SSF50630">
    <property type="entry name" value="Acid proteases"/>
    <property type="match status" value="1"/>
</dbReference>
<dbReference type="PROSITE" id="PS00141">
    <property type="entry name" value="ASP_PROTEASE"/>
    <property type="match status" value="2"/>
</dbReference>
<evidence type="ECO:0000256" key="9">
    <source>
        <dbReference type="ARBA" id="ARBA00023180"/>
    </source>
</evidence>
<keyword evidence="9" id="KW-0325">Glycoprotein</keyword>
<evidence type="ECO:0000256" key="3">
    <source>
        <dbReference type="ARBA" id="ARBA00022475"/>
    </source>
</evidence>
<dbReference type="FunFam" id="2.40.70.10:FF:000060">
    <property type="entry name" value="Aspartic-type endopeptidase ctsD"/>
    <property type="match status" value="1"/>
</dbReference>
<keyword evidence="3" id="KW-1003">Cell membrane</keyword>
<proteinExistence type="inferred from homology"/>
<organism evidence="17 18">
    <name type="scientific">Tilletia caries</name>
    <name type="common">wheat bunt fungus</name>
    <dbReference type="NCBI Taxonomy" id="13290"/>
    <lineage>
        <taxon>Eukaryota</taxon>
        <taxon>Fungi</taxon>
        <taxon>Dikarya</taxon>
        <taxon>Basidiomycota</taxon>
        <taxon>Ustilaginomycotina</taxon>
        <taxon>Exobasidiomycetes</taxon>
        <taxon>Tilletiales</taxon>
        <taxon>Tilletiaceae</taxon>
        <taxon>Tilletia</taxon>
    </lineage>
</organism>
<evidence type="ECO:0000256" key="13">
    <source>
        <dbReference type="SAM" id="MobiDB-lite"/>
    </source>
</evidence>
<evidence type="ECO:0000256" key="12">
    <source>
        <dbReference type="RuleBase" id="RU000454"/>
    </source>
</evidence>
<evidence type="ECO:0000256" key="1">
    <source>
        <dbReference type="ARBA" id="ARBA00004236"/>
    </source>
</evidence>
<feature type="active site" evidence="11">
    <location>
        <position position="359"/>
    </location>
</feature>
<feature type="signal peptide" evidence="14">
    <location>
        <begin position="1"/>
        <end position="23"/>
    </location>
</feature>
<feature type="compositionally biased region" description="Polar residues" evidence="13">
    <location>
        <begin position="193"/>
        <end position="213"/>
    </location>
</feature>
<dbReference type="GO" id="GO:0005886">
    <property type="term" value="C:plasma membrane"/>
    <property type="evidence" value="ECO:0007669"/>
    <property type="project" value="UniProtKB-SubCell"/>
</dbReference>
<dbReference type="CDD" id="cd05471">
    <property type="entry name" value="pepsin_like"/>
    <property type="match status" value="1"/>
</dbReference>
<keyword evidence="5 14" id="KW-0732">Signal</keyword>
<feature type="region of interest" description="Disordered" evidence="13">
    <location>
        <begin position="175"/>
        <end position="230"/>
    </location>
</feature>
<feature type="active site" evidence="11">
    <location>
        <position position="544"/>
    </location>
</feature>
<gene>
    <name evidence="17" type="ORF">A4X03_0g257</name>
    <name evidence="16" type="ORF">JKIAZH3_G9520</name>
</gene>
<dbReference type="EMBL" id="LWDD02000013">
    <property type="protein sequence ID" value="KAE8265454.1"/>
    <property type="molecule type" value="Genomic_DNA"/>
</dbReference>
<evidence type="ECO:0000256" key="7">
    <source>
        <dbReference type="ARBA" id="ARBA00022801"/>
    </source>
</evidence>
<evidence type="ECO:0000259" key="15">
    <source>
        <dbReference type="PROSITE" id="PS51767"/>
    </source>
</evidence>
<evidence type="ECO:0000256" key="2">
    <source>
        <dbReference type="ARBA" id="ARBA00007447"/>
    </source>
</evidence>
<dbReference type="FunFam" id="2.40.70.10:FF:000085">
    <property type="entry name" value="Aspartic-type endopeptidase (CtsD), putative"/>
    <property type="match status" value="1"/>
</dbReference>
<evidence type="ECO:0000256" key="14">
    <source>
        <dbReference type="SAM" id="SignalP"/>
    </source>
</evidence>
<evidence type="ECO:0000313" key="19">
    <source>
        <dbReference type="Proteomes" id="UP000836402"/>
    </source>
</evidence>
<feature type="chain" id="PRO_5043377274" description="Peptidase A1 domain-containing protein" evidence="14">
    <location>
        <begin position="24"/>
        <end position="657"/>
    </location>
</feature>
<dbReference type="InterPro" id="IPR001461">
    <property type="entry name" value="Aspartic_peptidase_A1"/>
</dbReference>
<protein>
    <recommendedName>
        <fullName evidence="15">Peptidase A1 domain-containing protein</fullName>
    </recommendedName>
</protein>
<dbReference type="GO" id="GO:0004190">
    <property type="term" value="F:aspartic-type endopeptidase activity"/>
    <property type="evidence" value="ECO:0007669"/>
    <property type="project" value="UniProtKB-KW"/>
</dbReference>
<reference evidence="17" key="1">
    <citation type="submission" date="2016-04" db="EMBL/GenBank/DDBJ databases">
        <authorList>
            <person name="Nguyen H.D."/>
            <person name="Kesanakurti P."/>
            <person name="Cullis J."/>
            <person name="Levesque C.A."/>
            <person name="Hambleton S."/>
        </authorList>
    </citation>
    <scope>NUCLEOTIDE SEQUENCE</scope>
    <source>
        <strain evidence="17">DAOMC 238032</strain>
    </source>
</reference>
<dbReference type="InterPro" id="IPR034164">
    <property type="entry name" value="Pepsin-like_dom"/>
</dbReference>
<evidence type="ECO:0000313" key="17">
    <source>
        <dbReference type="EMBL" id="KAE8265454.1"/>
    </source>
</evidence>
<keyword evidence="6 12" id="KW-0064">Aspartyl protease</keyword>
<dbReference type="PANTHER" id="PTHR47966:SF75">
    <property type="entry name" value="ENDOPEPTIDASE (CTSD), PUTATIVE (AFU_ORTHOLOGUE AFUA_4G07040)-RELATED"/>
    <property type="match status" value="1"/>
</dbReference>
<feature type="domain" description="Peptidase A1" evidence="15">
    <location>
        <begin position="341"/>
        <end position="654"/>
    </location>
</feature>
<dbReference type="Proteomes" id="UP000836402">
    <property type="component" value="Unassembled WGS sequence"/>
</dbReference>
<reference evidence="17" key="2">
    <citation type="journal article" date="2019" name="IMA Fungus">
        <title>Genome sequencing and comparison of five Tilletia species to identify candidate genes for the detection of regulated species infecting wheat.</title>
        <authorList>
            <person name="Nguyen H.D.T."/>
            <person name="Sultana T."/>
            <person name="Kesanakurti P."/>
            <person name="Hambleton S."/>
        </authorList>
    </citation>
    <scope>NUCLEOTIDE SEQUENCE</scope>
    <source>
        <strain evidence="17">DAOMC 238032</strain>
    </source>
</reference>
<dbReference type="InterPro" id="IPR021109">
    <property type="entry name" value="Peptidase_aspartic_dom_sf"/>
</dbReference>
<evidence type="ECO:0000256" key="8">
    <source>
        <dbReference type="ARBA" id="ARBA00023136"/>
    </source>
</evidence>
<evidence type="ECO:0000256" key="5">
    <source>
        <dbReference type="ARBA" id="ARBA00022729"/>
    </source>
</evidence>
<dbReference type="Gene3D" id="2.40.70.10">
    <property type="entry name" value="Acid Proteases"/>
    <property type="match status" value="2"/>
</dbReference>
<keyword evidence="8" id="KW-0472">Membrane</keyword>
<accession>A0A177VAE1</accession>
<sequence length="657" mass="68463">MNILTTRFVHLALLLLSLGPDSPLQTGVQALPFTTSPHGHRRYHGSSDVHIRSFKATRPRIGIVVKNQDAPPQFGGSAFNMEPRGIDHGASADLNYTLTGNNPRHAGESRGFGSAFDSGPGSKVLTLPLQKVGGVRLKQGKNEHPMMELKRHLNTANRRLANIRKRHLDTVLLERSNPPDLGGTAILLDPTLSLGSTNGSQQTQRPSKPSKSKTPGVWPGNDSPSLGHGPAIIHQAKQKRLLGGLVGALGGDTAGSPSGFGSGPANATGPTAGSGLDGILGGWTEPSSSSKARASPSPNATGAGYPVKDLDAATSAALTGAQPTTAEQSLGLDIEANDVGYIATIQIGSNQKPFRMLVDSGSADTWVASSTCTACGTKHQRLGADASTSFKPSSNKFTITYGTGSVSGMLAHDDVYIAGLKLANHTLGVAQQQTRDFTDPSVPFDGLMGLARSELSNAGTPTPIDALFAAGQVSAPVMGYRLGRVADGRNDGEVTFGGVDKLRFSGNLIEVDNISKQGFWEAAMGAVTFGGRDLGLSGRTAILDTGTTLIVAPKKDADAVHAAIPGSKSDGQGGYYIPCTTTQSLALTFGGVTFPIDPRDMLFLPVDQTNLQGDCISAISSGQVGQEDEWLVGAVWLKNLYFATNSRTNTIGLGKLK</sequence>
<evidence type="ECO:0000256" key="11">
    <source>
        <dbReference type="PIRSR" id="PIRSR601461-1"/>
    </source>
</evidence>
<evidence type="ECO:0000256" key="6">
    <source>
        <dbReference type="ARBA" id="ARBA00022750"/>
    </source>
</evidence>